<evidence type="ECO:0000313" key="6">
    <source>
        <dbReference type="Proteomes" id="UP000266328"/>
    </source>
</evidence>
<protein>
    <submittedName>
        <fullName evidence="5">ABC transporter ATP-binding protein</fullName>
    </submittedName>
</protein>
<keyword evidence="1" id="KW-0813">Transport</keyword>
<accession>A0A398CUU1</accession>
<dbReference type="InterPro" id="IPR003439">
    <property type="entry name" value="ABC_transporter-like_ATP-bd"/>
</dbReference>
<dbReference type="Pfam" id="PF12399">
    <property type="entry name" value="BCA_ABC_TP_C"/>
    <property type="match status" value="1"/>
</dbReference>
<dbReference type="RefSeq" id="WP_119088740.1">
    <property type="nucleotide sequence ID" value="NZ_QXIS01000012.1"/>
</dbReference>
<comment type="caution">
    <text evidence="5">The sequence shown here is derived from an EMBL/GenBank/DDBJ whole genome shotgun (WGS) entry which is preliminary data.</text>
</comment>
<keyword evidence="2" id="KW-0547">Nucleotide-binding</keyword>
<evidence type="ECO:0000313" key="5">
    <source>
        <dbReference type="EMBL" id="RIE06432.1"/>
    </source>
</evidence>
<evidence type="ECO:0000256" key="3">
    <source>
        <dbReference type="ARBA" id="ARBA00022840"/>
    </source>
</evidence>
<dbReference type="PANTHER" id="PTHR45772">
    <property type="entry name" value="CONSERVED COMPONENT OF ABC TRANSPORTER FOR NATURAL AMINO ACIDS-RELATED"/>
    <property type="match status" value="1"/>
</dbReference>
<dbReference type="Proteomes" id="UP000266328">
    <property type="component" value="Unassembled WGS sequence"/>
</dbReference>
<dbReference type="FunFam" id="3.40.50.300:FF:000421">
    <property type="entry name" value="Branched-chain amino acid ABC transporter ATP-binding protein"/>
    <property type="match status" value="1"/>
</dbReference>
<reference evidence="5 6" key="1">
    <citation type="submission" date="2018-09" db="EMBL/GenBank/DDBJ databases">
        <title>Discovery and Ecogenomic Context for Candidatus Cryosericales, a Global Caldiserica Order Active in Thawing Permafrost.</title>
        <authorList>
            <person name="Martinez M.A."/>
            <person name="Woodcroft B.J."/>
            <person name="Ignacio Espinoza J.C."/>
            <person name="Zayed A."/>
            <person name="Singleton C.M."/>
            <person name="Boyd J."/>
            <person name="Li Y.-F."/>
            <person name="Purvine S."/>
            <person name="Maughan H."/>
            <person name="Hodgkins S.B."/>
            <person name="Anderson D."/>
            <person name="Sederholm M."/>
            <person name="Temperton B."/>
            <person name="Saleska S.R."/>
            <person name="Tyson G.W."/>
            <person name="Rich V.I."/>
        </authorList>
    </citation>
    <scope>NUCLEOTIDE SEQUENCE [LARGE SCALE GENOMIC DNA]</scope>
    <source>
        <strain evidence="5 6">SMC7</strain>
    </source>
</reference>
<dbReference type="Pfam" id="PF00005">
    <property type="entry name" value="ABC_tran"/>
    <property type="match status" value="1"/>
</dbReference>
<sequence length="248" mass="26728">MLAIENLTVRFGGVVAVKGLNLTVEEGEIHALIGPNGAGKTTVFNAIFQVVPYTGGIQFAGRELRGLPRYRLAEIGVTRTFQNLSIFPSMTVRENILVGAHSKTQSRFVAELLGLSGEPRQRLAETLDFFGLSSLSPTYAAVLPYGTLKTVELARAFISNPKLILLDEPAAGIPTSEKGTLKGVIQRMRDAGTTILLVEHDMELVMDISDSVTVMDFGEKIAEGTPAQISADKRVIEAYLGEEIHAAS</sequence>
<dbReference type="SMART" id="SM00382">
    <property type="entry name" value="AAA"/>
    <property type="match status" value="1"/>
</dbReference>
<dbReference type="SUPFAM" id="SSF52540">
    <property type="entry name" value="P-loop containing nucleoside triphosphate hydrolases"/>
    <property type="match status" value="1"/>
</dbReference>
<dbReference type="GO" id="GO:0005524">
    <property type="term" value="F:ATP binding"/>
    <property type="evidence" value="ECO:0007669"/>
    <property type="project" value="UniProtKB-KW"/>
</dbReference>
<evidence type="ECO:0000256" key="2">
    <source>
        <dbReference type="ARBA" id="ARBA00022741"/>
    </source>
</evidence>
<dbReference type="OrthoDB" id="9805514at2"/>
<proteinExistence type="predicted"/>
<keyword evidence="3 5" id="KW-0067">ATP-binding</keyword>
<dbReference type="PROSITE" id="PS50893">
    <property type="entry name" value="ABC_TRANSPORTER_2"/>
    <property type="match status" value="1"/>
</dbReference>
<name>A0A398CUU1_9BACT</name>
<evidence type="ECO:0000256" key="1">
    <source>
        <dbReference type="ARBA" id="ARBA00022448"/>
    </source>
</evidence>
<evidence type="ECO:0000259" key="4">
    <source>
        <dbReference type="PROSITE" id="PS50893"/>
    </source>
</evidence>
<dbReference type="EMBL" id="QXIS01000012">
    <property type="protein sequence ID" value="RIE06432.1"/>
    <property type="molecule type" value="Genomic_DNA"/>
</dbReference>
<dbReference type="GO" id="GO:0016887">
    <property type="term" value="F:ATP hydrolysis activity"/>
    <property type="evidence" value="ECO:0007669"/>
    <property type="project" value="InterPro"/>
</dbReference>
<dbReference type="CDD" id="cd03219">
    <property type="entry name" value="ABC_Mj1267_LivG_branched"/>
    <property type="match status" value="1"/>
</dbReference>
<dbReference type="PANTHER" id="PTHR45772:SF4">
    <property type="entry name" value="ABC TRANSPORTER ATP-BINDING PROTEIN"/>
    <property type="match status" value="1"/>
</dbReference>
<gene>
    <name evidence="5" type="ORF">SMC7_02160</name>
</gene>
<keyword evidence="6" id="KW-1185">Reference proteome</keyword>
<dbReference type="InterPro" id="IPR027417">
    <property type="entry name" value="P-loop_NTPase"/>
</dbReference>
<dbReference type="InterPro" id="IPR003593">
    <property type="entry name" value="AAA+_ATPase"/>
</dbReference>
<dbReference type="GO" id="GO:0005886">
    <property type="term" value="C:plasma membrane"/>
    <property type="evidence" value="ECO:0007669"/>
    <property type="project" value="TreeGrafter"/>
</dbReference>
<dbReference type="Gene3D" id="3.40.50.300">
    <property type="entry name" value="P-loop containing nucleotide triphosphate hydrolases"/>
    <property type="match status" value="1"/>
</dbReference>
<dbReference type="AlphaFoldDB" id="A0A398CUU1"/>
<organism evidence="5 6">
    <name type="scientific">Candidatus Cryosericum terrychapinii</name>
    <dbReference type="NCBI Taxonomy" id="2290919"/>
    <lineage>
        <taxon>Bacteria</taxon>
        <taxon>Pseudomonadati</taxon>
        <taxon>Caldisericota/Cryosericota group</taxon>
        <taxon>Candidatus Cryosericota</taxon>
        <taxon>Candidatus Cryosericia</taxon>
        <taxon>Candidatus Cryosericales</taxon>
        <taxon>Candidatus Cryosericaceae</taxon>
        <taxon>Candidatus Cryosericum</taxon>
    </lineage>
</organism>
<dbReference type="InterPro" id="IPR032823">
    <property type="entry name" value="BCA_ABC_TP_C"/>
</dbReference>
<dbReference type="InterPro" id="IPR051120">
    <property type="entry name" value="ABC_AA/LPS_Transport"/>
</dbReference>
<feature type="domain" description="ABC transporter" evidence="4">
    <location>
        <begin position="2"/>
        <end position="242"/>
    </location>
</feature>